<protein>
    <submittedName>
        <fullName evidence="1">Uncharacterized protein</fullName>
    </submittedName>
</protein>
<feature type="non-terminal residue" evidence="1">
    <location>
        <position position="209"/>
    </location>
</feature>
<reference evidence="1" key="1">
    <citation type="submission" date="2014-12" db="EMBL/GenBank/DDBJ databases">
        <title>Insight into the proteome of Arion vulgaris.</title>
        <authorList>
            <person name="Aradska J."/>
            <person name="Bulat T."/>
            <person name="Smidak R."/>
            <person name="Sarate P."/>
            <person name="Gangsoo J."/>
            <person name="Sialana F."/>
            <person name="Bilban M."/>
            <person name="Lubec G."/>
        </authorList>
    </citation>
    <scope>NUCLEOTIDE SEQUENCE</scope>
    <source>
        <tissue evidence="1">Skin</tissue>
    </source>
</reference>
<accession>A0A0B6Z5L3</accession>
<evidence type="ECO:0000313" key="1">
    <source>
        <dbReference type="EMBL" id="CEK62975.1"/>
    </source>
</evidence>
<dbReference type="AlphaFoldDB" id="A0A0B6Z5L3"/>
<proteinExistence type="predicted"/>
<feature type="non-terminal residue" evidence="1">
    <location>
        <position position="1"/>
    </location>
</feature>
<sequence>EKEKETQSKYSGSCKSNCDIVLLNEDLMGNCIGKESQHEKLDNTNVYQNVSECNKIVNISGNKDKLIPTCLTLCNQVFPEGEVVGGSSARVRKLSVISPPVSPVSPRDQQNVPWISASAQVASVKENSSDFIMRCFSPVEPSLLCPLEPVKVKISSEANKVPPKSTSNAAFVNGLEGCCGGGQLKDIASDNRVTFSVEIHRQKNMSGSA</sequence>
<dbReference type="EMBL" id="HACG01016110">
    <property type="protein sequence ID" value="CEK62975.1"/>
    <property type="molecule type" value="Transcribed_RNA"/>
</dbReference>
<name>A0A0B6Z5L3_9EUPU</name>
<gene>
    <name evidence="1" type="primary">ORF46701</name>
</gene>
<organism evidence="1">
    <name type="scientific">Arion vulgaris</name>
    <dbReference type="NCBI Taxonomy" id="1028688"/>
    <lineage>
        <taxon>Eukaryota</taxon>
        <taxon>Metazoa</taxon>
        <taxon>Spiralia</taxon>
        <taxon>Lophotrochozoa</taxon>
        <taxon>Mollusca</taxon>
        <taxon>Gastropoda</taxon>
        <taxon>Heterobranchia</taxon>
        <taxon>Euthyneura</taxon>
        <taxon>Panpulmonata</taxon>
        <taxon>Eupulmonata</taxon>
        <taxon>Stylommatophora</taxon>
        <taxon>Helicina</taxon>
        <taxon>Arionoidea</taxon>
        <taxon>Arionidae</taxon>
        <taxon>Arion</taxon>
    </lineage>
</organism>